<dbReference type="EMBL" id="JAHYIQ010000002">
    <property type="protein sequence ID" value="KAK1134676.1"/>
    <property type="molecule type" value="Genomic_DNA"/>
</dbReference>
<keyword evidence="7" id="KW-1185">Reference proteome</keyword>
<dbReference type="SMART" id="SM00708">
    <property type="entry name" value="PhBP"/>
    <property type="match status" value="1"/>
</dbReference>
<keyword evidence="4 5" id="KW-0732">Signal</keyword>
<dbReference type="PANTHER" id="PTHR11857:SF43">
    <property type="entry name" value="GEO07291P1-RELATED"/>
    <property type="match status" value="1"/>
</dbReference>
<protein>
    <recommendedName>
        <fullName evidence="8">Odorant-binding protein</fullName>
    </recommendedName>
</protein>
<dbReference type="Proteomes" id="UP001177670">
    <property type="component" value="Unassembled WGS sequence"/>
</dbReference>
<dbReference type="InterPro" id="IPR036728">
    <property type="entry name" value="PBP_GOBP_sf"/>
</dbReference>
<proteinExistence type="inferred from homology"/>
<comment type="caution">
    <text evidence="6">The sequence shown here is derived from an EMBL/GenBank/DDBJ whole genome shotgun (WGS) entry which is preliminary data.</text>
</comment>
<feature type="chain" id="PRO_5041235316" description="Odorant-binding protein" evidence="5">
    <location>
        <begin position="20"/>
        <end position="138"/>
    </location>
</feature>
<dbReference type="Gene3D" id="1.10.238.20">
    <property type="entry name" value="Pheromone/general odorant binding protein domain"/>
    <property type="match status" value="1"/>
</dbReference>
<dbReference type="AlphaFoldDB" id="A0AA40GCV9"/>
<name>A0AA40GCV9_9HYME</name>
<dbReference type="Pfam" id="PF01395">
    <property type="entry name" value="PBP_GOBP"/>
    <property type="match status" value="1"/>
</dbReference>
<evidence type="ECO:0000256" key="4">
    <source>
        <dbReference type="ARBA" id="ARBA00022729"/>
    </source>
</evidence>
<dbReference type="GO" id="GO:0005615">
    <property type="term" value="C:extracellular space"/>
    <property type="evidence" value="ECO:0007669"/>
    <property type="project" value="TreeGrafter"/>
</dbReference>
<evidence type="ECO:0008006" key="8">
    <source>
        <dbReference type="Google" id="ProtNLM"/>
    </source>
</evidence>
<dbReference type="PANTHER" id="PTHR11857">
    <property type="entry name" value="ODORANT BINDING PROTEIN-RELATED"/>
    <property type="match status" value="1"/>
</dbReference>
<dbReference type="CDD" id="cd23992">
    <property type="entry name" value="PBP_GOBP"/>
    <property type="match status" value="1"/>
</dbReference>
<keyword evidence="3" id="KW-0964">Secreted</keyword>
<accession>A0AA40GCV9</accession>
<dbReference type="InterPro" id="IPR006170">
    <property type="entry name" value="PBP/GOBP"/>
</dbReference>
<comment type="subcellular location">
    <subcellularLocation>
        <location evidence="1">Secreted</location>
    </subcellularLocation>
</comment>
<sequence>MKIILAVFCLLLTVIASRADIVDIYVEVANDALLECGKENGFTEDSARVIFDKDSETGLENSSCLKACVLKKMGMLKDSKFNLKAMKDFIGLVHKDEPEVMKDGFQHVDYCNEKVKDMADDCKKAYGITACYLEKISA</sequence>
<reference evidence="6" key="1">
    <citation type="submission" date="2021-10" db="EMBL/GenBank/DDBJ databases">
        <title>Melipona bicolor Genome sequencing and assembly.</title>
        <authorList>
            <person name="Araujo N.S."/>
            <person name="Arias M.C."/>
        </authorList>
    </citation>
    <scope>NUCLEOTIDE SEQUENCE</scope>
    <source>
        <strain evidence="6">USP_2M_L1-L4_2017</strain>
        <tissue evidence="6">Whole body</tissue>
    </source>
</reference>
<dbReference type="GO" id="GO:0005549">
    <property type="term" value="F:odorant binding"/>
    <property type="evidence" value="ECO:0007669"/>
    <property type="project" value="InterPro"/>
</dbReference>
<evidence type="ECO:0000313" key="7">
    <source>
        <dbReference type="Proteomes" id="UP001177670"/>
    </source>
</evidence>
<feature type="signal peptide" evidence="5">
    <location>
        <begin position="1"/>
        <end position="19"/>
    </location>
</feature>
<dbReference type="SUPFAM" id="SSF47565">
    <property type="entry name" value="Insect pheromone/odorant-binding proteins"/>
    <property type="match status" value="1"/>
</dbReference>
<evidence type="ECO:0000256" key="3">
    <source>
        <dbReference type="ARBA" id="ARBA00022525"/>
    </source>
</evidence>
<comment type="similarity">
    <text evidence="2">Belongs to the PBP/GOBP family.</text>
</comment>
<evidence type="ECO:0000256" key="2">
    <source>
        <dbReference type="ARBA" id="ARBA00008098"/>
    </source>
</evidence>
<gene>
    <name evidence="6" type="ORF">K0M31_007456</name>
</gene>
<dbReference type="GO" id="GO:0007608">
    <property type="term" value="P:sensory perception of smell"/>
    <property type="evidence" value="ECO:0007669"/>
    <property type="project" value="TreeGrafter"/>
</dbReference>
<evidence type="ECO:0000313" key="6">
    <source>
        <dbReference type="EMBL" id="KAK1134676.1"/>
    </source>
</evidence>
<evidence type="ECO:0000256" key="5">
    <source>
        <dbReference type="SAM" id="SignalP"/>
    </source>
</evidence>
<evidence type="ECO:0000256" key="1">
    <source>
        <dbReference type="ARBA" id="ARBA00004613"/>
    </source>
</evidence>
<organism evidence="6 7">
    <name type="scientific">Melipona bicolor</name>
    <dbReference type="NCBI Taxonomy" id="60889"/>
    <lineage>
        <taxon>Eukaryota</taxon>
        <taxon>Metazoa</taxon>
        <taxon>Ecdysozoa</taxon>
        <taxon>Arthropoda</taxon>
        <taxon>Hexapoda</taxon>
        <taxon>Insecta</taxon>
        <taxon>Pterygota</taxon>
        <taxon>Neoptera</taxon>
        <taxon>Endopterygota</taxon>
        <taxon>Hymenoptera</taxon>
        <taxon>Apocrita</taxon>
        <taxon>Aculeata</taxon>
        <taxon>Apoidea</taxon>
        <taxon>Anthophila</taxon>
        <taxon>Apidae</taxon>
        <taxon>Melipona</taxon>
    </lineage>
</organism>